<keyword evidence="2" id="KW-1185">Reference proteome</keyword>
<dbReference type="EMBL" id="JABFAF010000003">
    <property type="protein sequence ID" value="MBA0850918.1"/>
    <property type="molecule type" value="Genomic_DNA"/>
</dbReference>
<organism evidence="1 2">
    <name type="scientific">Gossypium schwendimanii</name>
    <name type="common">Cotton</name>
    <dbReference type="NCBI Taxonomy" id="34291"/>
    <lineage>
        <taxon>Eukaryota</taxon>
        <taxon>Viridiplantae</taxon>
        <taxon>Streptophyta</taxon>
        <taxon>Embryophyta</taxon>
        <taxon>Tracheophyta</taxon>
        <taxon>Spermatophyta</taxon>
        <taxon>Magnoliopsida</taxon>
        <taxon>eudicotyledons</taxon>
        <taxon>Gunneridae</taxon>
        <taxon>Pentapetalae</taxon>
        <taxon>rosids</taxon>
        <taxon>malvids</taxon>
        <taxon>Malvales</taxon>
        <taxon>Malvaceae</taxon>
        <taxon>Malvoideae</taxon>
        <taxon>Gossypium</taxon>
    </lineage>
</organism>
<accession>A0A7J9KWX3</accession>
<evidence type="ECO:0000313" key="1">
    <source>
        <dbReference type="EMBL" id="MBA0850918.1"/>
    </source>
</evidence>
<proteinExistence type="predicted"/>
<name>A0A7J9KWX3_GOSSC</name>
<dbReference type="AlphaFoldDB" id="A0A7J9KWX3"/>
<dbReference type="Proteomes" id="UP000593576">
    <property type="component" value="Unassembled WGS sequence"/>
</dbReference>
<comment type="caution">
    <text evidence="1">The sequence shown here is derived from an EMBL/GenBank/DDBJ whole genome shotgun (WGS) entry which is preliminary data.</text>
</comment>
<sequence>MGGMDLGLQPVGQTVKKLGFQQSKVGCRKRNGSGLNIVGFNKLGISFGDNIGSHVNEGMMMALDRRIVLDLEKHLVIVFKENSKPFKRKILGVNGDNGSRKEAYIPKVKGLIYKSDTSRSGRKLNRTIRNHGDNFKSVGTIHGKLKEVSSFKANKIIANMGFQFSNKVEAIDFFGGIWKRRKLWESLKDVILIENTPWMAIDDFNALISSSDKK</sequence>
<gene>
    <name evidence="1" type="ORF">Goshw_009509</name>
</gene>
<dbReference type="OrthoDB" id="10493770at2759"/>
<reference evidence="1 2" key="1">
    <citation type="journal article" date="2019" name="Genome Biol. Evol.">
        <title>Insights into the evolution of the New World diploid cottons (Gossypium, subgenus Houzingenia) based on genome sequencing.</title>
        <authorList>
            <person name="Grover C.E."/>
            <person name="Arick M.A. 2nd"/>
            <person name="Thrash A."/>
            <person name="Conover J.L."/>
            <person name="Sanders W.S."/>
            <person name="Peterson D.G."/>
            <person name="Frelichowski J.E."/>
            <person name="Scheffler J.A."/>
            <person name="Scheffler B.E."/>
            <person name="Wendel J.F."/>
        </authorList>
    </citation>
    <scope>NUCLEOTIDE SEQUENCE [LARGE SCALE GENOMIC DNA]</scope>
    <source>
        <strain evidence="1">1</strain>
        <tissue evidence="1">Leaf</tissue>
    </source>
</reference>
<evidence type="ECO:0000313" key="2">
    <source>
        <dbReference type="Proteomes" id="UP000593576"/>
    </source>
</evidence>
<protein>
    <submittedName>
        <fullName evidence="1">Uncharacterized protein</fullName>
    </submittedName>
</protein>